<accession>A0ABR6U6K6</accession>
<comment type="cofactor">
    <cofactor evidence="1">
        <name>FMN</name>
        <dbReference type="ChEBI" id="CHEBI:58210"/>
    </cofactor>
</comment>
<dbReference type="PANTHER" id="PTHR42917">
    <property type="entry name" value="2,4-DIENOYL-COA REDUCTASE"/>
    <property type="match status" value="1"/>
</dbReference>
<evidence type="ECO:0000256" key="3">
    <source>
        <dbReference type="ARBA" id="ARBA00011048"/>
    </source>
</evidence>
<feature type="domain" description="NADH:flavin oxidoreductase/NADH oxidase N-terminal" evidence="10">
    <location>
        <begin position="6"/>
        <end position="338"/>
    </location>
</feature>
<keyword evidence="8" id="KW-0408">Iron</keyword>
<keyword evidence="7" id="KW-0560">Oxidoreductase</keyword>
<dbReference type="SUPFAM" id="SSF51395">
    <property type="entry name" value="FMN-linked oxidoreductases"/>
    <property type="match status" value="1"/>
</dbReference>
<keyword evidence="9" id="KW-0411">Iron-sulfur</keyword>
<dbReference type="PRINTS" id="PR00368">
    <property type="entry name" value="FADPNR"/>
</dbReference>
<dbReference type="InterPro" id="IPR036188">
    <property type="entry name" value="FAD/NAD-bd_sf"/>
</dbReference>
<keyword evidence="5" id="KW-0288">FMN</keyword>
<dbReference type="Pfam" id="PF00724">
    <property type="entry name" value="Oxidored_FMN"/>
    <property type="match status" value="1"/>
</dbReference>
<evidence type="ECO:0000313" key="13">
    <source>
        <dbReference type="Proteomes" id="UP000604001"/>
    </source>
</evidence>
<dbReference type="InterPro" id="IPR051793">
    <property type="entry name" value="NADH:flavin_oxidoreductase"/>
</dbReference>
<dbReference type="InterPro" id="IPR013785">
    <property type="entry name" value="Aldolase_TIM"/>
</dbReference>
<protein>
    <submittedName>
        <fullName evidence="12">FAD-dependent oxidoreductase</fullName>
    </submittedName>
</protein>
<evidence type="ECO:0000256" key="2">
    <source>
        <dbReference type="ARBA" id="ARBA00001966"/>
    </source>
</evidence>
<organism evidence="12 13">
    <name type="scientific">Nocardioides deserti</name>
    <dbReference type="NCBI Taxonomy" id="1588644"/>
    <lineage>
        <taxon>Bacteria</taxon>
        <taxon>Bacillati</taxon>
        <taxon>Actinomycetota</taxon>
        <taxon>Actinomycetes</taxon>
        <taxon>Propionibacteriales</taxon>
        <taxon>Nocardioidaceae</taxon>
        <taxon>Nocardioides</taxon>
    </lineage>
</organism>
<name>A0ABR6U6K6_9ACTN</name>
<comment type="caution">
    <text evidence="12">The sequence shown here is derived from an EMBL/GenBank/DDBJ whole genome shotgun (WGS) entry which is preliminary data.</text>
</comment>
<dbReference type="CDD" id="cd02803">
    <property type="entry name" value="OYE_like_FMN_family"/>
    <property type="match status" value="1"/>
</dbReference>
<dbReference type="PRINTS" id="PR00411">
    <property type="entry name" value="PNDRDTASEI"/>
</dbReference>
<dbReference type="Pfam" id="PF07992">
    <property type="entry name" value="Pyr_redox_2"/>
    <property type="match status" value="1"/>
</dbReference>
<keyword evidence="13" id="KW-1185">Reference proteome</keyword>
<dbReference type="PANTHER" id="PTHR42917:SF2">
    <property type="entry name" value="2,4-DIENOYL-COA REDUCTASE [(2E)-ENOYL-COA-PRODUCING]"/>
    <property type="match status" value="1"/>
</dbReference>
<dbReference type="RefSeq" id="WP_186345318.1">
    <property type="nucleotide sequence ID" value="NZ_BMMR01000003.1"/>
</dbReference>
<dbReference type="Gene3D" id="3.50.50.60">
    <property type="entry name" value="FAD/NAD(P)-binding domain"/>
    <property type="match status" value="1"/>
</dbReference>
<gene>
    <name evidence="12" type="ORF">H7344_07130</name>
</gene>
<evidence type="ECO:0000256" key="8">
    <source>
        <dbReference type="ARBA" id="ARBA00023004"/>
    </source>
</evidence>
<evidence type="ECO:0000256" key="4">
    <source>
        <dbReference type="ARBA" id="ARBA00022630"/>
    </source>
</evidence>
<evidence type="ECO:0000256" key="5">
    <source>
        <dbReference type="ARBA" id="ARBA00022643"/>
    </source>
</evidence>
<reference evidence="12 13" key="1">
    <citation type="submission" date="2020-08" db="EMBL/GenBank/DDBJ databases">
        <title>novel species in genus Nocardioides.</title>
        <authorList>
            <person name="Zhang G."/>
        </authorList>
    </citation>
    <scope>NUCLEOTIDE SEQUENCE [LARGE SCALE GENOMIC DNA]</scope>
    <source>
        <strain evidence="12 13">SC8A-24</strain>
    </source>
</reference>
<dbReference type="EMBL" id="JACMYC010000003">
    <property type="protein sequence ID" value="MBC2960066.1"/>
    <property type="molecule type" value="Genomic_DNA"/>
</dbReference>
<evidence type="ECO:0000259" key="11">
    <source>
        <dbReference type="Pfam" id="PF07992"/>
    </source>
</evidence>
<evidence type="ECO:0000256" key="9">
    <source>
        <dbReference type="ARBA" id="ARBA00023014"/>
    </source>
</evidence>
<dbReference type="Gene3D" id="3.40.50.720">
    <property type="entry name" value="NAD(P)-binding Rossmann-like Domain"/>
    <property type="match status" value="1"/>
</dbReference>
<evidence type="ECO:0000313" key="12">
    <source>
        <dbReference type="EMBL" id="MBC2960066.1"/>
    </source>
</evidence>
<evidence type="ECO:0000256" key="1">
    <source>
        <dbReference type="ARBA" id="ARBA00001917"/>
    </source>
</evidence>
<dbReference type="Gene3D" id="3.20.20.70">
    <property type="entry name" value="Aldolase class I"/>
    <property type="match status" value="1"/>
</dbReference>
<proteinExistence type="inferred from homology"/>
<evidence type="ECO:0000259" key="10">
    <source>
        <dbReference type="Pfam" id="PF00724"/>
    </source>
</evidence>
<comment type="similarity">
    <text evidence="3">In the N-terminal section; belongs to the NADH:flavin oxidoreductase/NADH oxidase family.</text>
</comment>
<dbReference type="Proteomes" id="UP000604001">
    <property type="component" value="Unassembled WGS sequence"/>
</dbReference>
<evidence type="ECO:0000256" key="7">
    <source>
        <dbReference type="ARBA" id="ARBA00023002"/>
    </source>
</evidence>
<comment type="cofactor">
    <cofactor evidence="2">
        <name>[4Fe-4S] cluster</name>
        <dbReference type="ChEBI" id="CHEBI:49883"/>
    </cofactor>
</comment>
<dbReference type="SUPFAM" id="SSF51905">
    <property type="entry name" value="FAD/NAD(P)-binding domain"/>
    <property type="match status" value="1"/>
</dbReference>
<dbReference type="InterPro" id="IPR001155">
    <property type="entry name" value="OxRdtase_FMN_N"/>
</dbReference>
<evidence type="ECO:0000256" key="6">
    <source>
        <dbReference type="ARBA" id="ARBA00022723"/>
    </source>
</evidence>
<sequence length="645" mass="69886">MTYEHLFTPFRLGPLEVKNRVVLPPHGHVVSTLWGSDEEAERHIGYWAARTSAGWVDGVSAHVRNIIPPGFEPTGVGAQVHGHFRQPWFVDRVGRLSEALHADGTVMTVQMILQGGMPQGASPVVSGPVINLVPHPLTRDEIDWFVAEYRHGAEQVRAAGADGVEIHLNHDDMLEYFLSPLTNQRTDEYGGSLENRLRFPLRVLRAVREAVGPGKVVGVRLNLREEEPGGYDVAGGVEIARALEASGVVDYLSCAIGSPWGNPSYIQSHHHKALDFAHLAGEVKKAVSLPVVYTGRVTSPEVAEQVLAAGHADLVGMARAHLADGELLRKAREGREDEIRPCVGGNECISRLLMEKLTFSCAVNPTAGRETQLPDPVTRRRRVLVVGGGPAGLETAALAAERGHEVELWEAQEHLGGQLAVATRAPKYDDYAAYLAYQERRLDRVGVKVERGRRGTAEAVREHGADTVVVATGATPRSPGIPGGELPHVHQGVDVLLGGPELGEHVLVVAHDDHLAPLAVADFLGERGHRVTLVHGTSTPAPLVSRYLLGSALGRLDDHGVELRANEQVSRIEEGRVDVRHVYSHKVRTLEGIDSVVLSCSGTPVADLHDELLTAGVESHVLGDAYAPRRLVWATRQAYELVGTW</sequence>
<dbReference type="InterPro" id="IPR023753">
    <property type="entry name" value="FAD/NAD-binding_dom"/>
</dbReference>
<keyword evidence="4" id="KW-0285">Flavoprotein</keyword>
<keyword evidence="6" id="KW-0479">Metal-binding</keyword>
<feature type="domain" description="FAD/NAD(P)-binding" evidence="11">
    <location>
        <begin position="382"/>
        <end position="494"/>
    </location>
</feature>